<dbReference type="Pfam" id="PF04055">
    <property type="entry name" value="Radical_SAM"/>
    <property type="match status" value="1"/>
</dbReference>
<dbReference type="KEGG" id="caml:H6X83_06700"/>
<evidence type="ECO:0000313" key="9">
    <source>
        <dbReference type="Proteomes" id="UP000516046"/>
    </source>
</evidence>
<evidence type="ECO:0000259" key="7">
    <source>
        <dbReference type="PROSITE" id="PS51918"/>
    </source>
</evidence>
<dbReference type="InterPro" id="IPR000385">
    <property type="entry name" value="MoaA_NifB_PqqE_Fe-S-bd_CS"/>
</dbReference>
<dbReference type="InterPro" id="IPR047602">
    <property type="entry name" value="SPASM_CteB-like"/>
</dbReference>
<evidence type="ECO:0000256" key="3">
    <source>
        <dbReference type="ARBA" id="ARBA00022691"/>
    </source>
</evidence>
<dbReference type="InterPro" id="IPR013785">
    <property type="entry name" value="Aldolase_TIM"/>
</dbReference>
<dbReference type="SFLD" id="SFLDS00029">
    <property type="entry name" value="Radical_SAM"/>
    <property type="match status" value="1"/>
</dbReference>
<proteinExistence type="predicted"/>
<dbReference type="InterPro" id="IPR058240">
    <property type="entry name" value="rSAM_sf"/>
</dbReference>
<keyword evidence="6" id="KW-0411">Iron-sulfur</keyword>
<reference evidence="8 9" key="1">
    <citation type="submission" date="2020-08" db="EMBL/GenBank/DDBJ databases">
        <authorList>
            <person name="Ren C."/>
            <person name="Gu Y."/>
            <person name="Xu Y."/>
        </authorList>
    </citation>
    <scope>NUCLEOTIDE SEQUENCE [LARGE SCALE GENOMIC DNA]</scope>
    <source>
        <strain evidence="8 9">LBM18003</strain>
    </source>
</reference>
<dbReference type="CDD" id="cd21124">
    <property type="entry name" value="SPASM_CteB-like"/>
    <property type="match status" value="1"/>
</dbReference>
<feature type="domain" description="Radical SAM core" evidence="7">
    <location>
        <begin position="91"/>
        <end position="320"/>
    </location>
</feature>
<keyword evidence="9" id="KW-1185">Reference proteome</keyword>
<dbReference type="NCBIfam" id="TIGR04085">
    <property type="entry name" value="rSAM_more_4Fe4S"/>
    <property type="match status" value="1"/>
</dbReference>
<dbReference type="Proteomes" id="UP000516046">
    <property type="component" value="Chromosome"/>
</dbReference>
<protein>
    <submittedName>
        <fullName evidence="8">Thioether cross-link-forming SCIFF peptide maturase</fullName>
    </submittedName>
</protein>
<dbReference type="SFLD" id="SFLDG01384">
    <property type="entry name" value="thioether_bond_formation_requi"/>
    <property type="match status" value="1"/>
</dbReference>
<dbReference type="PANTHER" id="PTHR43273">
    <property type="entry name" value="ANAEROBIC SULFATASE-MATURATING ENZYME HOMOLOG ASLB-RELATED"/>
    <property type="match status" value="1"/>
</dbReference>
<organism evidence="8 9">
    <name type="scientific">Caproicibacterium amylolyticum</name>
    <dbReference type="NCBI Taxonomy" id="2766537"/>
    <lineage>
        <taxon>Bacteria</taxon>
        <taxon>Bacillati</taxon>
        <taxon>Bacillota</taxon>
        <taxon>Clostridia</taxon>
        <taxon>Eubacteriales</taxon>
        <taxon>Oscillospiraceae</taxon>
        <taxon>Caproicibacterium</taxon>
    </lineage>
</organism>
<dbReference type="InterPro" id="IPR007197">
    <property type="entry name" value="rSAM"/>
</dbReference>
<dbReference type="Gene3D" id="3.20.20.70">
    <property type="entry name" value="Aldolase class I"/>
    <property type="match status" value="1"/>
</dbReference>
<dbReference type="GO" id="GO:0046872">
    <property type="term" value="F:metal ion binding"/>
    <property type="evidence" value="ECO:0007669"/>
    <property type="project" value="UniProtKB-KW"/>
</dbReference>
<evidence type="ECO:0000313" key="8">
    <source>
        <dbReference type="EMBL" id="QNO19280.1"/>
    </source>
</evidence>
<dbReference type="AlphaFoldDB" id="A0A7G9WKR8"/>
<evidence type="ECO:0000256" key="5">
    <source>
        <dbReference type="ARBA" id="ARBA00023004"/>
    </source>
</evidence>
<dbReference type="SFLD" id="SFLDG01067">
    <property type="entry name" value="SPASM/twitch_domain_containing"/>
    <property type="match status" value="1"/>
</dbReference>
<dbReference type="EMBL" id="CP060696">
    <property type="protein sequence ID" value="QNO19280.1"/>
    <property type="molecule type" value="Genomic_DNA"/>
</dbReference>
<dbReference type="PROSITE" id="PS01305">
    <property type="entry name" value="MOAA_NIFB_PQQE"/>
    <property type="match status" value="1"/>
</dbReference>
<keyword evidence="2" id="KW-0004">4Fe-4S</keyword>
<name>A0A7G9WKR8_9FIRM</name>
<evidence type="ECO:0000256" key="2">
    <source>
        <dbReference type="ARBA" id="ARBA00022485"/>
    </source>
</evidence>
<dbReference type="NCBIfam" id="TIGR03974">
    <property type="entry name" value="rSAM_six_Cys"/>
    <property type="match status" value="1"/>
</dbReference>
<keyword evidence="3" id="KW-0949">S-adenosyl-L-methionine</keyword>
<evidence type="ECO:0000256" key="6">
    <source>
        <dbReference type="ARBA" id="ARBA00023014"/>
    </source>
</evidence>
<dbReference type="InterPro" id="IPR023885">
    <property type="entry name" value="4Fe4S-binding_SPASM_dom"/>
</dbReference>
<dbReference type="PANTHER" id="PTHR43273:SF8">
    <property type="entry name" value="RADICAL SAM DOMAIN PROTEIN"/>
    <property type="match status" value="1"/>
</dbReference>
<gene>
    <name evidence="8" type="primary">scfB</name>
    <name evidence="8" type="ORF">H6X83_06700</name>
</gene>
<dbReference type="GO" id="GO:0051539">
    <property type="term" value="F:4 iron, 4 sulfur cluster binding"/>
    <property type="evidence" value="ECO:0007669"/>
    <property type="project" value="UniProtKB-KW"/>
</dbReference>
<dbReference type="SUPFAM" id="SSF102114">
    <property type="entry name" value="Radical SAM enzymes"/>
    <property type="match status" value="1"/>
</dbReference>
<sequence>MIHKYILNGYRIVLDTNSGAVHLFDAAPYDLLDYLDDSIPVQMPSAAKEALLKKYDAATLEDAYQELLQLQEMGQLFSSDDYEQFAGMMKDAPVKSMCLNISHDCNLRCAYCFAAQGDFGKGRMLMPFKVAKAAIDFLIKESANRHNLEVDFFGGEPLMNFEVVKQTVAYARSLEKEHNKNFRFTITTNGLLLDDDKIDFINREMSNCVLSLDGRKEVNDRLRVCPDGKTGSYDMIVPKYQKLVAGRGDKEYYVRGTFTKHNLDFTNDVLEMERLGFEQLSIEPVVSDPELDYSIKEEDLPAVFKEYEHLANIMIEKKKAGKCFNFFHFMIDLNQGPCAIKRLRGCSCGNEYVAITPLGEIFPCHQFVGNDEWIMGNVLNGTYDREMKNHFAAASVYTKPECKNCWAKFYCSGGCNANNNKYEGDILKPHKIACQLEQKRLECAIMIQAALAE</sequence>
<dbReference type="PROSITE" id="PS51918">
    <property type="entry name" value="RADICAL_SAM"/>
    <property type="match status" value="1"/>
</dbReference>
<accession>A0A7G9WKR8</accession>
<dbReference type="CDD" id="cd01335">
    <property type="entry name" value="Radical_SAM"/>
    <property type="match status" value="1"/>
</dbReference>
<dbReference type="InterPro" id="IPR023867">
    <property type="entry name" value="Sulphatase_maturase_rSAM"/>
</dbReference>
<dbReference type="InterPro" id="IPR024025">
    <property type="entry name" value="SCIFF_rSAM_maturase"/>
</dbReference>
<evidence type="ECO:0000256" key="4">
    <source>
        <dbReference type="ARBA" id="ARBA00022723"/>
    </source>
</evidence>
<keyword evidence="5" id="KW-0408">Iron</keyword>
<dbReference type="GO" id="GO:0016491">
    <property type="term" value="F:oxidoreductase activity"/>
    <property type="evidence" value="ECO:0007669"/>
    <property type="project" value="InterPro"/>
</dbReference>
<keyword evidence="4" id="KW-0479">Metal-binding</keyword>
<evidence type="ECO:0000256" key="1">
    <source>
        <dbReference type="ARBA" id="ARBA00001966"/>
    </source>
</evidence>
<dbReference type="SFLD" id="SFLDG01386">
    <property type="entry name" value="main_SPASM_domain-containing"/>
    <property type="match status" value="1"/>
</dbReference>
<dbReference type="RefSeq" id="WP_212508347.1">
    <property type="nucleotide sequence ID" value="NZ_CP060696.1"/>
</dbReference>
<comment type="cofactor">
    <cofactor evidence="1">
        <name>[4Fe-4S] cluster</name>
        <dbReference type="ChEBI" id="CHEBI:49883"/>
    </cofactor>
</comment>